<evidence type="ECO:0000256" key="6">
    <source>
        <dbReference type="ARBA" id="ARBA00022840"/>
    </source>
</evidence>
<dbReference type="WBParaSite" id="nRc.2.0.1.t34768-RA">
    <property type="protein sequence ID" value="nRc.2.0.1.t34768-RA"/>
    <property type="gene ID" value="nRc.2.0.1.g34768"/>
</dbReference>
<dbReference type="SUPFAM" id="SSF90123">
    <property type="entry name" value="ABC transporter transmembrane region"/>
    <property type="match status" value="1"/>
</dbReference>
<feature type="transmembrane region" description="Helical" evidence="10">
    <location>
        <begin position="108"/>
        <end position="126"/>
    </location>
</feature>
<feature type="transmembrane region" description="Helical" evidence="10">
    <location>
        <begin position="166"/>
        <end position="185"/>
    </location>
</feature>
<evidence type="ECO:0000313" key="12">
    <source>
        <dbReference type="Proteomes" id="UP000887565"/>
    </source>
</evidence>
<dbReference type="PANTHER" id="PTHR24223">
    <property type="entry name" value="ATP-BINDING CASSETTE SUB-FAMILY C"/>
    <property type="match status" value="1"/>
</dbReference>
<keyword evidence="8 10" id="KW-0472">Membrane</keyword>
<dbReference type="GO" id="GO:0005524">
    <property type="term" value="F:ATP binding"/>
    <property type="evidence" value="ECO:0007669"/>
    <property type="project" value="UniProtKB-KW"/>
</dbReference>
<reference evidence="13" key="1">
    <citation type="submission" date="2022-11" db="UniProtKB">
        <authorList>
            <consortium name="WormBaseParasite"/>
        </authorList>
    </citation>
    <scope>IDENTIFICATION</scope>
</reference>
<dbReference type="Proteomes" id="UP000887565">
    <property type="component" value="Unplaced"/>
</dbReference>
<evidence type="ECO:0000256" key="8">
    <source>
        <dbReference type="ARBA" id="ARBA00023136"/>
    </source>
</evidence>
<dbReference type="GO" id="GO:0016020">
    <property type="term" value="C:membrane"/>
    <property type="evidence" value="ECO:0007669"/>
    <property type="project" value="UniProtKB-SubCell"/>
</dbReference>
<keyword evidence="4 10" id="KW-0812">Transmembrane</keyword>
<keyword evidence="6" id="KW-0067">ATP-binding</keyword>
<evidence type="ECO:0000256" key="10">
    <source>
        <dbReference type="SAM" id="Phobius"/>
    </source>
</evidence>
<keyword evidence="12" id="KW-1185">Reference proteome</keyword>
<dbReference type="Gene3D" id="1.20.1560.10">
    <property type="entry name" value="ABC transporter type 1, transmembrane domain"/>
    <property type="match status" value="1"/>
</dbReference>
<feature type="region of interest" description="Disordered" evidence="9">
    <location>
        <begin position="1"/>
        <end position="20"/>
    </location>
</feature>
<dbReference type="InterPro" id="IPR050173">
    <property type="entry name" value="ABC_transporter_C-like"/>
</dbReference>
<protein>
    <submittedName>
        <fullName evidence="13">ABC transmembrane type-1 domain-containing protein</fullName>
    </submittedName>
</protein>
<keyword evidence="7 10" id="KW-1133">Transmembrane helix</keyword>
<name>A0A915KA28_ROMCU</name>
<accession>A0A915KA28</accession>
<feature type="transmembrane region" description="Helical" evidence="10">
    <location>
        <begin position="67"/>
        <end position="88"/>
    </location>
</feature>
<evidence type="ECO:0000259" key="11">
    <source>
        <dbReference type="PROSITE" id="PS50929"/>
    </source>
</evidence>
<evidence type="ECO:0000256" key="9">
    <source>
        <dbReference type="SAM" id="MobiDB-lite"/>
    </source>
</evidence>
<dbReference type="Pfam" id="PF00664">
    <property type="entry name" value="ABC_membrane"/>
    <property type="match status" value="1"/>
</dbReference>
<sequence length="198" mass="22678">MDDKKEENERKHDQKMKTTTSQDFLVVMESKGNESDSPMKICKATVKRNDSTYTSVFPITSINNRDYFTIFTSLSVLLTLLSLIKSIFFRLMINNAALNLHGRMLESVLYAPLTFFTGNPVGRIINRFSKDTGVMDEQLTLSTYNFLSSCFTCLGILVTLVILNRLILIITIPLLGAFLYLRWFFMKSSRSIRRLKAS</sequence>
<dbReference type="InterPro" id="IPR011527">
    <property type="entry name" value="ABC1_TM_dom"/>
</dbReference>
<proteinExistence type="inferred from homology"/>
<evidence type="ECO:0000313" key="13">
    <source>
        <dbReference type="WBParaSite" id="nRc.2.0.1.t34768-RA"/>
    </source>
</evidence>
<evidence type="ECO:0000256" key="2">
    <source>
        <dbReference type="ARBA" id="ARBA00009726"/>
    </source>
</evidence>
<dbReference type="PROSITE" id="PS50929">
    <property type="entry name" value="ABC_TM1F"/>
    <property type="match status" value="1"/>
</dbReference>
<evidence type="ECO:0000256" key="1">
    <source>
        <dbReference type="ARBA" id="ARBA00004141"/>
    </source>
</evidence>
<dbReference type="AlphaFoldDB" id="A0A915KA28"/>
<keyword evidence="3" id="KW-0813">Transport</keyword>
<keyword evidence="5" id="KW-0547">Nucleotide-binding</keyword>
<dbReference type="GO" id="GO:0140359">
    <property type="term" value="F:ABC-type transporter activity"/>
    <property type="evidence" value="ECO:0007669"/>
    <property type="project" value="InterPro"/>
</dbReference>
<dbReference type="InterPro" id="IPR036640">
    <property type="entry name" value="ABC1_TM_sf"/>
</dbReference>
<evidence type="ECO:0000256" key="4">
    <source>
        <dbReference type="ARBA" id="ARBA00022692"/>
    </source>
</evidence>
<evidence type="ECO:0000256" key="3">
    <source>
        <dbReference type="ARBA" id="ARBA00022448"/>
    </source>
</evidence>
<comment type="subcellular location">
    <subcellularLocation>
        <location evidence="1">Membrane</location>
        <topology evidence="1">Multi-pass membrane protein</topology>
    </subcellularLocation>
</comment>
<comment type="similarity">
    <text evidence="2">Belongs to the ABC transporter superfamily. ABCC family. Conjugate transporter (TC 3.A.1.208) subfamily.</text>
</comment>
<evidence type="ECO:0000256" key="5">
    <source>
        <dbReference type="ARBA" id="ARBA00022741"/>
    </source>
</evidence>
<feature type="compositionally biased region" description="Basic and acidic residues" evidence="9">
    <location>
        <begin position="1"/>
        <end position="16"/>
    </location>
</feature>
<organism evidence="12 13">
    <name type="scientific">Romanomermis culicivorax</name>
    <name type="common">Nematode worm</name>
    <dbReference type="NCBI Taxonomy" id="13658"/>
    <lineage>
        <taxon>Eukaryota</taxon>
        <taxon>Metazoa</taxon>
        <taxon>Ecdysozoa</taxon>
        <taxon>Nematoda</taxon>
        <taxon>Enoplea</taxon>
        <taxon>Dorylaimia</taxon>
        <taxon>Mermithida</taxon>
        <taxon>Mermithoidea</taxon>
        <taxon>Mermithidae</taxon>
        <taxon>Romanomermis</taxon>
    </lineage>
</organism>
<dbReference type="PANTHER" id="PTHR24223:SF456">
    <property type="entry name" value="MULTIDRUG RESISTANCE-ASSOCIATED PROTEIN LETHAL(2)03659"/>
    <property type="match status" value="1"/>
</dbReference>
<evidence type="ECO:0000256" key="7">
    <source>
        <dbReference type="ARBA" id="ARBA00022989"/>
    </source>
</evidence>
<feature type="transmembrane region" description="Helical" evidence="10">
    <location>
        <begin position="138"/>
        <end position="160"/>
    </location>
</feature>
<feature type="domain" description="ABC transmembrane type-1" evidence="11">
    <location>
        <begin position="67"/>
        <end position="198"/>
    </location>
</feature>